<evidence type="ECO:0000256" key="7">
    <source>
        <dbReference type="ARBA" id="ARBA00023065"/>
    </source>
</evidence>
<comment type="similarity">
    <text evidence="20">Belongs to the ligand-gated ion channel (TC 1.A.9) family.</text>
</comment>
<keyword evidence="6" id="KW-0770">Synapse</keyword>
<keyword evidence="14 20" id="KW-0407">Ion channel</keyword>
<keyword evidence="8 20" id="KW-0472">Membrane</keyword>
<evidence type="ECO:0000256" key="9">
    <source>
        <dbReference type="ARBA" id="ARBA00023157"/>
    </source>
</evidence>
<dbReference type="InterPro" id="IPR006202">
    <property type="entry name" value="Neur_chan_lig-bd"/>
</dbReference>
<comment type="caution">
    <text evidence="23">The sequence shown here is derived from an EMBL/GenBank/DDBJ whole genome shotgun (WGS) entry which is preliminary data.</text>
</comment>
<comment type="catalytic activity">
    <reaction evidence="18">
        <text>Ca(2+)(in) = Ca(2+)(out)</text>
        <dbReference type="Rhea" id="RHEA:29671"/>
        <dbReference type="ChEBI" id="CHEBI:29108"/>
    </reaction>
</comment>
<evidence type="ECO:0000256" key="19">
    <source>
        <dbReference type="ARBA" id="ARBA00037540"/>
    </source>
</evidence>
<feature type="signal peptide" evidence="20">
    <location>
        <begin position="1"/>
        <end position="19"/>
    </location>
</feature>
<evidence type="ECO:0000256" key="15">
    <source>
        <dbReference type="ARBA" id="ARBA00034104"/>
    </source>
</evidence>
<evidence type="ECO:0000256" key="6">
    <source>
        <dbReference type="ARBA" id="ARBA00023018"/>
    </source>
</evidence>
<name>A0AAV1PHW5_SCOSC</name>
<dbReference type="EMBL" id="CAWUFR010000174">
    <property type="protein sequence ID" value="CAK6971276.1"/>
    <property type="molecule type" value="Genomic_DNA"/>
</dbReference>
<organism evidence="23 24">
    <name type="scientific">Scomber scombrus</name>
    <name type="common">Atlantic mackerel</name>
    <name type="synonym">Scomber vernalis</name>
    <dbReference type="NCBI Taxonomy" id="13677"/>
    <lineage>
        <taxon>Eukaryota</taxon>
        <taxon>Metazoa</taxon>
        <taxon>Chordata</taxon>
        <taxon>Craniata</taxon>
        <taxon>Vertebrata</taxon>
        <taxon>Euteleostomi</taxon>
        <taxon>Actinopterygii</taxon>
        <taxon>Neopterygii</taxon>
        <taxon>Teleostei</taxon>
        <taxon>Neoteleostei</taxon>
        <taxon>Acanthomorphata</taxon>
        <taxon>Pelagiaria</taxon>
        <taxon>Scombriformes</taxon>
        <taxon>Scombridae</taxon>
        <taxon>Scomber</taxon>
    </lineage>
</organism>
<evidence type="ECO:0000256" key="3">
    <source>
        <dbReference type="ARBA" id="ARBA00022692"/>
    </source>
</evidence>
<feature type="transmembrane region" description="Helical" evidence="20">
    <location>
        <begin position="416"/>
        <end position="438"/>
    </location>
</feature>
<evidence type="ECO:0000256" key="11">
    <source>
        <dbReference type="ARBA" id="ARBA00023180"/>
    </source>
</evidence>
<evidence type="ECO:0000313" key="24">
    <source>
        <dbReference type="Proteomes" id="UP001314229"/>
    </source>
</evidence>
<evidence type="ECO:0000256" key="16">
    <source>
        <dbReference type="ARBA" id="ARBA00034430"/>
    </source>
</evidence>
<comment type="catalytic activity">
    <reaction evidence="17">
        <text>Na(+)(in) = Na(+)(out)</text>
        <dbReference type="Rhea" id="RHEA:34963"/>
        <dbReference type="ChEBI" id="CHEBI:29101"/>
    </reaction>
</comment>
<evidence type="ECO:0000259" key="21">
    <source>
        <dbReference type="Pfam" id="PF02931"/>
    </source>
</evidence>
<dbReference type="Gene3D" id="2.70.170.10">
    <property type="entry name" value="Neurotransmitter-gated ion-channel ligand-binding domain"/>
    <property type="match status" value="1"/>
</dbReference>
<comment type="function">
    <text evidence="19">Forms serotonin (5-hydroxytryptamine/5-HT3)-activated cation-selective channel complexes, which when activated cause fast, depolarizing responses in neurons.</text>
</comment>
<keyword evidence="7 20" id="KW-0406">Ion transport</keyword>
<dbReference type="InterPro" id="IPR006029">
    <property type="entry name" value="Neurotrans-gated_channel_TM"/>
</dbReference>
<dbReference type="GO" id="GO:0045211">
    <property type="term" value="C:postsynaptic membrane"/>
    <property type="evidence" value="ECO:0007669"/>
    <property type="project" value="UniProtKB-SubCell"/>
</dbReference>
<keyword evidence="2" id="KW-1003">Cell membrane</keyword>
<comment type="subcellular location">
    <subcellularLocation>
        <location evidence="15">Postsynaptic cell membrane</location>
        <topology evidence="15">Multi-pass membrane protein</topology>
    </subcellularLocation>
</comment>
<dbReference type="InterPro" id="IPR038050">
    <property type="entry name" value="Neuro_actylchol_rec"/>
</dbReference>
<dbReference type="PRINTS" id="PR00252">
    <property type="entry name" value="NRIONCHANNEL"/>
</dbReference>
<keyword evidence="13" id="KW-1071">Ligand-gated ion channel</keyword>
<dbReference type="FunFam" id="2.70.170.10:FF:000017">
    <property type="entry name" value="5-hydroxytryptamine receptor 3A"/>
    <property type="match status" value="1"/>
</dbReference>
<dbReference type="GO" id="GO:0005230">
    <property type="term" value="F:extracellular ligand-gated monoatomic ion channel activity"/>
    <property type="evidence" value="ECO:0007669"/>
    <property type="project" value="InterPro"/>
</dbReference>
<dbReference type="Gene3D" id="1.20.58.390">
    <property type="entry name" value="Neurotransmitter-gated ion-channel transmembrane domain"/>
    <property type="match status" value="1"/>
</dbReference>
<keyword evidence="3 20" id="KW-0812">Transmembrane</keyword>
<gene>
    <name evidence="23" type="ORF">FSCOSCO3_A023331</name>
</gene>
<keyword evidence="1 20" id="KW-0813">Transport</keyword>
<dbReference type="Proteomes" id="UP001314229">
    <property type="component" value="Unassembled WGS sequence"/>
</dbReference>
<accession>A0AAV1PHW5</accession>
<keyword evidence="4 20" id="KW-0732">Signal</keyword>
<evidence type="ECO:0000256" key="12">
    <source>
        <dbReference type="ARBA" id="ARBA00023257"/>
    </source>
</evidence>
<feature type="chain" id="PRO_5043105382" evidence="20">
    <location>
        <begin position="20"/>
        <end position="445"/>
    </location>
</feature>
<dbReference type="GO" id="GO:0004888">
    <property type="term" value="F:transmembrane signaling receptor activity"/>
    <property type="evidence" value="ECO:0007669"/>
    <property type="project" value="InterPro"/>
</dbReference>
<feature type="transmembrane region" description="Helical" evidence="20">
    <location>
        <begin position="271"/>
        <end position="289"/>
    </location>
</feature>
<dbReference type="PANTHER" id="PTHR18945">
    <property type="entry name" value="NEUROTRANSMITTER GATED ION CHANNEL"/>
    <property type="match status" value="1"/>
</dbReference>
<dbReference type="InterPro" id="IPR018000">
    <property type="entry name" value="Neurotransmitter_ion_chnl_CS"/>
</dbReference>
<keyword evidence="12" id="KW-0628">Postsynaptic cell membrane</keyword>
<keyword evidence="11" id="KW-0325">Glycoprotein</keyword>
<keyword evidence="24" id="KW-1185">Reference proteome</keyword>
<reference evidence="23 24" key="1">
    <citation type="submission" date="2024-01" db="EMBL/GenBank/DDBJ databases">
        <authorList>
            <person name="Alioto T."/>
            <person name="Alioto T."/>
            <person name="Gomez Garrido J."/>
        </authorList>
    </citation>
    <scope>NUCLEOTIDE SEQUENCE [LARGE SCALE GENOMIC DNA]</scope>
</reference>
<keyword evidence="5 20" id="KW-1133">Transmembrane helix</keyword>
<evidence type="ECO:0000256" key="14">
    <source>
        <dbReference type="ARBA" id="ARBA00023303"/>
    </source>
</evidence>
<evidence type="ECO:0000256" key="2">
    <source>
        <dbReference type="ARBA" id="ARBA00022475"/>
    </source>
</evidence>
<dbReference type="Pfam" id="PF02932">
    <property type="entry name" value="Neur_chan_memb"/>
    <property type="match status" value="1"/>
</dbReference>
<evidence type="ECO:0000256" key="4">
    <source>
        <dbReference type="ARBA" id="ARBA00022729"/>
    </source>
</evidence>
<dbReference type="SUPFAM" id="SSF90112">
    <property type="entry name" value="Neurotransmitter-gated ion-channel transmembrane pore"/>
    <property type="match status" value="1"/>
</dbReference>
<dbReference type="SUPFAM" id="SSF63712">
    <property type="entry name" value="Nicotinic receptor ligand binding domain-like"/>
    <property type="match status" value="1"/>
</dbReference>
<evidence type="ECO:0000259" key="22">
    <source>
        <dbReference type="Pfam" id="PF02932"/>
    </source>
</evidence>
<evidence type="ECO:0000256" key="5">
    <source>
        <dbReference type="ARBA" id="ARBA00022989"/>
    </source>
</evidence>
<dbReference type="Pfam" id="PF02931">
    <property type="entry name" value="Neur_chan_LBD"/>
    <property type="match status" value="1"/>
</dbReference>
<evidence type="ECO:0000256" key="10">
    <source>
        <dbReference type="ARBA" id="ARBA00023170"/>
    </source>
</evidence>
<proteinExistence type="inferred from homology"/>
<dbReference type="PROSITE" id="PS00236">
    <property type="entry name" value="NEUROTR_ION_CHANNEL"/>
    <property type="match status" value="1"/>
</dbReference>
<protein>
    <submittedName>
        <fullName evidence="23">-hydroxytryptamine receptor 3A-like</fullName>
    </submittedName>
</protein>
<evidence type="ECO:0000313" key="23">
    <source>
        <dbReference type="EMBL" id="CAK6971276.1"/>
    </source>
</evidence>
<dbReference type="AlphaFoldDB" id="A0AAV1PHW5"/>
<evidence type="ECO:0000256" key="18">
    <source>
        <dbReference type="ARBA" id="ARBA00036634"/>
    </source>
</evidence>
<evidence type="ECO:0000256" key="20">
    <source>
        <dbReference type="RuleBase" id="RU000687"/>
    </source>
</evidence>
<keyword evidence="9" id="KW-1015">Disulfide bond</keyword>
<evidence type="ECO:0000256" key="17">
    <source>
        <dbReference type="ARBA" id="ARBA00036239"/>
    </source>
</evidence>
<comment type="catalytic activity">
    <reaction evidence="16">
        <text>K(+)(in) = K(+)(out)</text>
        <dbReference type="Rhea" id="RHEA:29463"/>
        <dbReference type="ChEBI" id="CHEBI:29103"/>
    </reaction>
</comment>
<feature type="domain" description="Neurotransmitter-gated ion-channel transmembrane" evidence="22">
    <location>
        <begin position="246"/>
        <end position="326"/>
    </location>
</feature>
<dbReference type="InterPro" id="IPR006201">
    <property type="entry name" value="Neur_channel"/>
</dbReference>
<evidence type="ECO:0000256" key="1">
    <source>
        <dbReference type="ARBA" id="ARBA00022448"/>
    </source>
</evidence>
<dbReference type="InterPro" id="IPR036719">
    <property type="entry name" value="Neuro-gated_channel_TM_sf"/>
</dbReference>
<evidence type="ECO:0000256" key="13">
    <source>
        <dbReference type="ARBA" id="ARBA00023286"/>
    </source>
</evidence>
<sequence>MSAAMRTLAFLALIGISSSQTPDCSYLRLLNHLNLPTTNSALSIMRPVKNWTTTTILKLDMWLYGILEVDEKCQTLTSHVWIQMSWPNEFLTWNSSDFCGLDMVTVPRSMLWTPDIVIQEDASDSGSIHKGDYHSLMSSGRVRSNIRQRLTSTCRLNLYRFPFDEQHCNITFTSTTYQEDLLKLETYNNDTVLAKVSEHIMITQGEWQLENIKVTTDPWFHDGENFYKLIYMVKISRKPLLYVVILIIPLFYLLVLDLASFFIHEARGEKLSFKVTVLLSISVLLLILQDMLPSTEDALPMIATFCVSIFTMVGLSVLEAMVVIFLIDFDDFIGKKVQSCDNAHVDTQMDVIQNEPVGAEEKGEVKAEKSYLPLDWPKDGDLLKLILEEVRAARQEVGKQDKVKKKPSYYRKLAEIVDSVFFGIYLLTFLSFLVWMYVNWFRNPN</sequence>
<dbReference type="InterPro" id="IPR036734">
    <property type="entry name" value="Neur_chan_lig-bd_sf"/>
</dbReference>
<feature type="transmembrane region" description="Helical" evidence="20">
    <location>
        <begin position="301"/>
        <end position="327"/>
    </location>
</feature>
<keyword evidence="10 23" id="KW-0675">Receptor</keyword>
<feature type="domain" description="Neurotransmitter-gated ion-channel ligand-binding" evidence="21">
    <location>
        <begin position="45"/>
        <end position="239"/>
    </location>
</feature>
<feature type="transmembrane region" description="Helical" evidence="20">
    <location>
        <begin position="240"/>
        <end position="259"/>
    </location>
</feature>
<evidence type="ECO:0000256" key="8">
    <source>
        <dbReference type="ARBA" id="ARBA00023136"/>
    </source>
</evidence>